<dbReference type="PROSITE" id="PS50994">
    <property type="entry name" value="INTEGRASE"/>
    <property type="match status" value="1"/>
</dbReference>
<dbReference type="PANTHER" id="PTHR42648:SF25">
    <property type="entry name" value="RNA-DIRECTED DNA POLYMERASE"/>
    <property type="match status" value="1"/>
</dbReference>
<protein>
    <submittedName>
        <fullName evidence="4">Integrase catalytic core</fullName>
    </submittedName>
</protein>
<dbReference type="AlphaFoldDB" id="A0A8T2BIN7"/>
<proteinExistence type="predicted"/>
<evidence type="ECO:0000313" key="4">
    <source>
        <dbReference type="EMBL" id="KAG7583711.1"/>
    </source>
</evidence>
<organism evidence="4 5">
    <name type="scientific">Arabidopsis suecica</name>
    <name type="common">Swedish thale-cress</name>
    <name type="synonym">Cardaminopsis suecica</name>
    <dbReference type="NCBI Taxonomy" id="45249"/>
    <lineage>
        <taxon>Eukaryota</taxon>
        <taxon>Viridiplantae</taxon>
        <taxon>Streptophyta</taxon>
        <taxon>Embryophyta</taxon>
        <taxon>Tracheophyta</taxon>
        <taxon>Spermatophyta</taxon>
        <taxon>Magnoliopsida</taxon>
        <taxon>eudicotyledons</taxon>
        <taxon>Gunneridae</taxon>
        <taxon>Pentapetalae</taxon>
        <taxon>rosids</taxon>
        <taxon>malvids</taxon>
        <taxon>Brassicales</taxon>
        <taxon>Brassicaceae</taxon>
        <taxon>Camelineae</taxon>
        <taxon>Arabidopsis</taxon>
    </lineage>
</organism>
<dbReference type="GO" id="GO:0016787">
    <property type="term" value="F:hydrolase activity"/>
    <property type="evidence" value="ECO:0007669"/>
    <property type="project" value="UniProtKB-KW"/>
</dbReference>
<dbReference type="InterPro" id="IPR039537">
    <property type="entry name" value="Retrotran_Ty1/copia-like"/>
</dbReference>
<comment type="caution">
    <text evidence="4">The sequence shown here is derived from an EMBL/GenBank/DDBJ whole genome shotgun (WGS) entry which is preliminary data.</text>
</comment>
<dbReference type="GO" id="GO:0046872">
    <property type="term" value="F:metal ion binding"/>
    <property type="evidence" value="ECO:0007669"/>
    <property type="project" value="UniProtKB-KW"/>
</dbReference>
<dbReference type="EMBL" id="JAEFBJ010000008">
    <property type="protein sequence ID" value="KAG7583711.1"/>
    <property type="molecule type" value="Genomic_DNA"/>
</dbReference>
<dbReference type="Pfam" id="PF13976">
    <property type="entry name" value="gag_pre-integrs"/>
    <property type="match status" value="1"/>
</dbReference>
<evidence type="ECO:0000313" key="5">
    <source>
        <dbReference type="Proteomes" id="UP000694251"/>
    </source>
</evidence>
<dbReference type="Pfam" id="PF00665">
    <property type="entry name" value="rve"/>
    <property type="match status" value="1"/>
</dbReference>
<keyword evidence="2" id="KW-0378">Hydrolase</keyword>
<accession>A0A8T2BIN7</accession>
<dbReference type="PANTHER" id="PTHR42648">
    <property type="entry name" value="TRANSPOSASE, PUTATIVE-RELATED"/>
    <property type="match status" value="1"/>
</dbReference>
<dbReference type="Pfam" id="PF07727">
    <property type="entry name" value="RVT_2"/>
    <property type="match status" value="1"/>
</dbReference>
<feature type="domain" description="Integrase catalytic" evidence="3">
    <location>
        <begin position="65"/>
        <end position="240"/>
    </location>
</feature>
<reference evidence="4 5" key="1">
    <citation type="submission" date="2020-12" db="EMBL/GenBank/DDBJ databases">
        <title>Concerted genomic and epigenomic changes stabilize Arabidopsis allopolyploids.</title>
        <authorList>
            <person name="Chen Z."/>
        </authorList>
    </citation>
    <scope>NUCLEOTIDE SEQUENCE [LARGE SCALE GENOMIC DNA]</scope>
    <source>
        <strain evidence="4">As9502</strain>
        <tissue evidence="4">Leaf</tissue>
    </source>
</reference>
<gene>
    <name evidence="4" type="ORF">ISN44_As08g032290</name>
</gene>
<dbReference type="InterPro" id="IPR013103">
    <property type="entry name" value="RVT_2"/>
</dbReference>
<evidence type="ECO:0000256" key="1">
    <source>
        <dbReference type="ARBA" id="ARBA00022723"/>
    </source>
</evidence>
<dbReference type="Proteomes" id="UP000694251">
    <property type="component" value="Chromosome 8"/>
</dbReference>
<keyword evidence="5" id="KW-1185">Reference proteome</keyword>
<dbReference type="InterPro" id="IPR001584">
    <property type="entry name" value="Integrase_cat-core"/>
</dbReference>
<name>A0A8T2BIN7_ARASU</name>
<keyword evidence="1" id="KW-0479">Metal-binding</keyword>
<evidence type="ECO:0000259" key="3">
    <source>
        <dbReference type="PROSITE" id="PS50994"/>
    </source>
</evidence>
<evidence type="ECO:0000256" key="2">
    <source>
        <dbReference type="ARBA" id="ARBA00022801"/>
    </source>
</evidence>
<sequence length="945" mass="107993">MIEANMAMNKEFIEKFTLWHDRLGHPGHSMMRKLMINSRGHTLKEKRVIPKNLTCEPCSQGKLIIRPSPAKVNKETLNFLERIQGDICGPIHPPCGTFRYYMVLIDASTRWSHVCLLSSRNQAFARLLAQIIRLRAHFPDFPLKTIRLDNAGEFTSQAFNDYCMSMGVSVEHPVAHVHTQNGLAESFIKRIQLIARPLLMRSELPVAAWGHAVLHASELIRIRPSSEHKYSPSQLLTGHEPDISHLKICGCVVYVPIAPPHRTKMGPQRRMGIYVGFDSPTIIKYLEPTTGDLFKARYADCHFNESEFPTLGGETNKLVEEISWNQTSLNWQDPRTLACESEVHKIINLQKLANELPDSFVDPKKVTKSYIPACNAPVRIDVQKGINEVATESNTRKKRGRPIGYKDKNLRKSKKGAIGNEVKETIDMAAAVPKEPNREIWDANPHGPEGIDNNEISINYIMSGIKWNRKDVDINEIFAYKVALEMNEDHEPTSILECTQRSDWLKWKEAINVELSSLKKRDVFGPTLRTPSEIKPVGHKWVFVRKRNENNEIVRHKARLVAQGFSQRPGIDYEETYSPVVDATTFRFLISLAIRENLDLRLMDVVTAYLYGPLDNEIYMRLPEGIELKDKDKKGSRDQYCIRLNKTLYGLKQSGRMWYNRLSEYLVKEGYKNDPISPCIFIKKFANKGFVIIAIYVDDLNILGTSGEIAQTVEYLKKEFEMKDLGKTKFCLGLQLYPMVVRSLRLDSDPFGPKKDEEEVLGPEVPYLSAIGALMYLASHTRPDICFAVNLLSRISSCPTQRHWNETKHLLRYLQGTVDLGLFYTNHDKEGLVGFANAGYQSDPHNATSSNHAEILAIHEASRECVWLRSMTQHIRSNCGMDDEKGPTVMYEDNAACIAQIGRSTSYLSSSSHMIYKRMEKFKWCRSDPVTIQPTYSLRHYQHRH</sequence>
<dbReference type="GO" id="GO:0015074">
    <property type="term" value="P:DNA integration"/>
    <property type="evidence" value="ECO:0007669"/>
    <property type="project" value="InterPro"/>
</dbReference>
<dbReference type="OrthoDB" id="1111865at2759"/>
<dbReference type="InterPro" id="IPR025724">
    <property type="entry name" value="GAG-pre-integrase_dom"/>
</dbReference>